<dbReference type="Pfam" id="PF04055">
    <property type="entry name" value="Radical_SAM"/>
    <property type="match status" value="1"/>
</dbReference>
<dbReference type="GO" id="GO:0006779">
    <property type="term" value="P:porphyrin-containing compound biosynthetic process"/>
    <property type="evidence" value="ECO:0007669"/>
    <property type="project" value="InterPro"/>
</dbReference>
<evidence type="ECO:0000256" key="7">
    <source>
        <dbReference type="ARBA" id="ARBA00023004"/>
    </source>
</evidence>
<keyword evidence="8 10" id="KW-0411">Iron-sulfur</keyword>
<dbReference type="AlphaFoldDB" id="A0A6J4L3C5"/>
<comment type="subcellular location">
    <subcellularLocation>
        <location evidence="10">Cytoplasm</location>
    </subcellularLocation>
</comment>
<keyword evidence="10" id="KW-0004">4Fe-4S</keyword>
<dbReference type="InterPro" id="IPR058240">
    <property type="entry name" value="rSAM_sf"/>
</dbReference>
<dbReference type="PANTHER" id="PTHR13932">
    <property type="entry name" value="COPROPORPHYRINIGEN III OXIDASE"/>
    <property type="match status" value="1"/>
</dbReference>
<feature type="non-terminal residue" evidence="12">
    <location>
        <position position="359"/>
    </location>
</feature>
<evidence type="ECO:0000259" key="11">
    <source>
        <dbReference type="PROSITE" id="PS51918"/>
    </source>
</evidence>
<comment type="cofactor">
    <cofactor evidence="1">
        <name>[4Fe-4S] cluster</name>
        <dbReference type="ChEBI" id="CHEBI:49883"/>
    </cofactor>
</comment>
<evidence type="ECO:0000256" key="1">
    <source>
        <dbReference type="ARBA" id="ARBA00001966"/>
    </source>
</evidence>
<dbReference type="InterPro" id="IPR007197">
    <property type="entry name" value="rSAM"/>
</dbReference>
<accession>A0A6J4L3C5</accession>
<sequence>MRSNALPELPAARPRSLYVHVPFCTRRCSYCDFAVQAMRDPPVNAWLDAIAGEVRMLADERGWGTPLRLDTVYVGGGTPSLLGPDAMAALRDRLRPWAEWDDAAEWTCEANPESFTPEVARGWQAAGVNRISLGAQTFHEPTLRWMGRLHGVDGPARAFDAARAAGFGNVSVDLIFGVPARLGRDWGDDLVRALLLEPEHVSLYGLTAEAAAPLGRWVGEGRETLADEDRYADEYLLAHHTLTGAGFEHYEVSNFGRPGLRSRHNFVYWTGEPYAALGPGSHAFYPPLRRWNVRGWDDYRASIAAGRLPTDDEETVDDETRALEAAWLGLRTDTGYPLADACDAEHRLAAAWRARGLAH</sequence>
<evidence type="ECO:0000256" key="10">
    <source>
        <dbReference type="RuleBase" id="RU364116"/>
    </source>
</evidence>
<dbReference type="SFLD" id="SFLDS00029">
    <property type="entry name" value="Radical_SAM"/>
    <property type="match status" value="1"/>
</dbReference>
<dbReference type="PROSITE" id="PS51918">
    <property type="entry name" value="RADICAL_SAM"/>
    <property type="match status" value="1"/>
</dbReference>
<evidence type="ECO:0000256" key="9">
    <source>
        <dbReference type="ARBA" id="ARBA00023186"/>
    </source>
</evidence>
<comment type="function">
    <text evidence="10">Probably acts as a heme chaperone, transferring heme to an unknown acceptor. Binds one molecule of heme per monomer, possibly covalently. Binds 1 [4Fe-4S] cluster. The cluster is coordinated with 3 cysteines and an exchangeable S-adenosyl-L-methionine.</text>
</comment>
<organism evidence="12">
    <name type="scientific">uncultured Gemmatimonadota bacterium</name>
    <dbReference type="NCBI Taxonomy" id="203437"/>
    <lineage>
        <taxon>Bacteria</taxon>
        <taxon>Pseudomonadati</taxon>
        <taxon>Gemmatimonadota</taxon>
        <taxon>environmental samples</taxon>
    </lineage>
</organism>
<keyword evidence="7 10" id="KW-0408">Iron</keyword>
<dbReference type="InterPro" id="IPR034505">
    <property type="entry name" value="Coproporphyrinogen-III_oxidase"/>
</dbReference>
<keyword evidence="10" id="KW-0963">Cytoplasm</keyword>
<keyword evidence="4 10" id="KW-0349">Heme</keyword>
<dbReference type="EMBL" id="CADCTV010000374">
    <property type="protein sequence ID" value="CAA9322975.1"/>
    <property type="molecule type" value="Genomic_DNA"/>
</dbReference>
<dbReference type="SFLD" id="SFLDG01065">
    <property type="entry name" value="anaerobic_coproporphyrinogen-I"/>
    <property type="match status" value="1"/>
</dbReference>
<protein>
    <recommendedName>
        <fullName evidence="3 10">Heme chaperone HemW</fullName>
    </recommendedName>
</protein>
<dbReference type="Gene3D" id="3.20.20.70">
    <property type="entry name" value="Aldolase class I"/>
    <property type="match status" value="1"/>
</dbReference>
<dbReference type="InterPro" id="IPR013785">
    <property type="entry name" value="Aldolase_TIM"/>
</dbReference>
<keyword evidence="6 10" id="KW-0479">Metal-binding</keyword>
<evidence type="ECO:0000256" key="5">
    <source>
        <dbReference type="ARBA" id="ARBA00022691"/>
    </source>
</evidence>
<proteinExistence type="inferred from homology"/>
<dbReference type="GO" id="GO:0051539">
    <property type="term" value="F:4 iron, 4 sulfur cluster binding"/>
    <property type="evidence" value="ECO:0007669"/>
    <property type="project" value="UniProtKB-UniRule"/>
</dbReference>
<dbReference type="InterPro" id="IPR004559">
    <property type="entry name" value="HemW-like"/>
</dbReference>
<dbReference type="SUPFAM" id="SSF102114">
    <property type="entry name" value="Radical SAM enzymes"/>
    <property type="match status" value="1"/>
</dbReference>
<dbReference type="InterPro" id="IPR006638">
    <property type="entry name" value="Elp3/MiaA/NifB-like_rSAM"/>
</dbReference>
<dbReference type="SMART" id="SM00729">
    <property type="entry name" value="Elp3"/>
    <property type="match status" value="1"/>
</dbReference>
<comment type="similarity">
    <text evidence="2">Belongs to the anaerobic coproporphyrinogen-III oxidase family. HemW subfamily.</text>
</comment>
<dbReference type="GO" id="GO:0004109">
    <property type="term" value="F:coproporphyrinogen oxidase activity"/>
    <property type="evidence" value="ECO:0007669"/>
    <property type="project" value="InterPro"/>
</dbReference>
<name>A0A6J4L3C5_9BACT</name>
<keyword evidence="5 10" id="KW-0949">S-adenosyl-L-methionine</keyword>
<gene>
    <name evidence="12" type="ORF">AVDCRST_MAG89-1740</name>
</gene>
<evidence type="ECO:0000256" key="4">
    <source>
        <dbReference type="ARBA" id="ARBA00022617"/>
    </source>
</evidence>
<evidence type="ECO:0000256" key="2">
    <source>
        <dbReference type="ARBA" id="ARBA00006100"/>
    </source>
</evidence>
<dbReference type="NCBIfam" id="TIGR00539">
    <property type="entry name" value="hemN_rel"/>
    <property type="match status" value="1"/>
</dbReference>
<evidence type="ECO:0000256" key="6">
    <source>
        <dbReference type="ARBA" id="ARBA00022723"/>
    </source>
</evidence>
<evidence type="ECO:0000256" key="8">
    <source>
        <dbReference type="ARBA" id="ARBA00023014"/>
    </source>
</evidence>
<keyword evidence="9 10" id="KW-0143">Chaperone</keyword>
<dbReference type="GO" id="GO:0005737">
    <property type="term" value="C:cytoplasm"/>
    <property type="evidence" value="ECO:0007669"/>
    <property type="project" value="UniProtKB-SubCell"/>
</dbReference>
<evidence type="ECO:0000313" key="12">
    <source>
        <dbReference type="EMBL" id="CAA9322975.1"/>
    </source>
</evidence>
<feature type="domain" description="Radical SAM core" evidence="11">
    <location>
        <begin position="9"/>
        <end position="245"/>
    </location>
</feature>
<evidence type="ECO:0000256" key="3">
    <source>
        <dbReference type="ARBA" id="ARBA00017228"/>
    </source>
</evidence>
<dbReference type="PANTHER" id="PTHR13932:SF5">
    <property type="entry name" value="RADICAL S-ADENOSYL METHIONINE DOMAIN-CONTAINING PROTEIN 1, MITOCHONDRIAL"/>
    <property type="match status" value="1"/>
</dbReference>
<dbReference type="GO" id="GO:0046872">
    <property type="term" value="F:metal ion binding"/>
    <property type="evidence" value="ECO:0007669"/>
    <property type="project" value="UniProtKB-UniRule"/>
</dbReference>
<reference evidence="12" key="1">
    <citation type="submission" date="2020-02" db="EMBL/GenBank/DDBJ databases">
        <authorList>
            <person name="Meier V. D."/>
        </authorList>
    </citation>
    <scope>NUCLEOTIDE SEQUENCE</scope>
    <source>
        <strain evidence="12">AVDCRST_MAG89</strain>
    </source>
</reference>
<dbReference type="SFLD" id="SFLDF00562">
    <property type="entry name" value="HemN-like__clustered_with_heat"/>
    <property type="match status" value="1"/>
</dbReference>